<dbReference type="AlphaFoldDB" id="A0A9Q1DRR0"/>
<dbReference type="PANTHER" id="PTHR12015:SF108">
    <property type="entry name" value="C-C MOTIF CHEMOKINE 20"/>
    <property type="match status" value="1"/>
</dbReference>
<proteinExistence type="predicted"/>
<dbReference type="Pfam" id="PF00048">
    <property type="entry name" value="IL8"/>
    <property type="match status" value="1"/>
</dbReference>
<name>A0A9Q1DRR0_CONCO</name>
<feature type="signal peptide" evidence="2">
    <location>
        <begin position="1"/>
        <end position="26"/>
    </location>
</feature>
<dbReference type="CDD" id="cd00272">
    <property type="entry name" value="Chemokine_CC"/>
    <property type="match status" value="1"/>
</dbReference>
<dbReference type="SUPFAM" id="SSF54117">
    <property type="entry name" value="Interleukin 8-like chemokines"/>
    <property type="match status" value="1"/>
</dbReference>
<sequence>MVSTRFIAVTLLVVFILQTFLLQTESASCCLSYAKKTPMCHRMKGFTIQTNMRNCDMDAIIFHTKAGKFICADPSKKLTQITVKCLNRRAMNLS</sequence>
<dbReference type="GO" id="GO:0008009">
    <property type="term" value="F:chemokine activity"/>
    <property type="evidence" value="ECO:0007669"/>
    <property type="project" value="InterPro"/>
</dbReference>
<organism evidence="4 5">
    <name type="scientific">Conger conger</name>
    <name type="common">Conger eel</name>
    <name type="synonym">Muraena conger</name>
    <dbReference type="NCBI Taxonomy" id="82655"/>
    <lineage>
        <taxon>Eukaryota</taxon>
        <taxon>Metazoa</taxon>
        <taxon>Chordata</taxon>
        <taxon>Craniata</taxon>
        <taxon>Vertebrata</taxon>
        <taxon>Euteleostomi</taxon>
        <taxon>Actinopterygii</taxon>
        <taxon>Neopterygii</taxon>
        <taxon>Teleostei</taxon>
        <taxon>Anguilliformes</taxon>
        <taxon>Congridae</taxon>
        <taxon>Conger</taxon>
    </lineage>
</organism>
<dbReference type="EMBL" id="JAFJMO010000004">
    <property type="protein sequence ID" value="KAJ8279232.1"/>
    <property type="molecule type" value="Genomic_DNA"/>
</dbReference>
<accession>A0A9Q1DRR0</accession>
<dbReference type="InterPro" id="IPR039809">
    <property type="entry name" value="Chemokine_b/g/d"/>
</dbReference>
<feature type="domain" description="Chemokine interleukin-8-like" evidence="3">
    <location>
        <begin position="26"/>
        <end position="86"/>
    </location>
</feature>
<dbReference type="SMART" id="SM00199">
    <property type="entry name" value="SCY"/>
    <property type="match status" value="1"/>
</dbReference>
<keyword evidence="5" id="KW-1185">Reference proteome</keyword>
<feature type="chain" id="PRO_5040515740" description="Chemokine interleukin-8-like domain-containing protein" evidence="2">
    <location>
        <begin position="27"/>
        <end position="94"/>
    </location>
</feature>
<keyword evidence="2" id="KW-0732">Signal</keyword>
<dbReference type="Gene3D" id="2.40.50.40">
    <property type="match status" value="1"/>
</dbReference>
<keyword evidence="1" id="KW-0202">Cytokine</keyword>
<dbReference type="PANTHER" id="PTHR12015">
    <property type="entry name" value="SMALL INDUCIBLE CYTOKINE A"/>
    <property type="match status" value="1"/>
</dbReference>
<comment type="caution">
    <text evidence="4">The sequence shown here is derived from an EMBL/GenBank/DDBJ whole genome shotgun (WGS) entry which is preliminary data.</text>
</comment>
<gene>
    <name evidence="4" type="ORF">COCON_G00062980</name>
</gene>
<evidence type="ECO:0000313" key="4">
    <source>
        <dbReference type="EMBL" id="KAJ8279232.1"/>
    </source>
</evidence>
<protein>
    <recommendedName>
        <fullName evidence="3">Chemokine interleukin-8-like domain-containing protein</fullName>
    </recommendedName>
</protein>
<evidence type="ECO:0000256" key="1">
    <source>
        <dbReference type="ARBA" id="ARBA00022514"/>
    </source>
</evidence>
<dbReference type="GO" id="GO:0005615">
    <property type="term" value="C:extracellular space"/>
    <property type="evidence" value="ECO:0007669"/>
    <property type="project" value="UniProtKB-KW"/>
</dbReference>
<dbReference type="GO" id="GO:0006955">
    <property type="term" value="P:immune response"/>
    <property type="evidence" value="ECO:0007669"/>
    <property type="project" value="InterPro"/>
</dbReference>
<dbReference type="InterPro" id="IPR036048">
    <property type="entry name" value="Interleukin_8-like_sf"/>
</dbReference>
<evidence type="ECO:0000313" key="5">
    <source>
        <dbReference type="Proteomes" id="UP001152803"/>
    </source>
</evidence>
<dbReference type="OrthoDB" id="8870994at2759"/>
<dbReference type="Proteomes" id="UP001152803">
    <property type="component" value="Unassembled WGS sequence"/>
</dbReference>
<evidence type="ECO:0000256" key="2">
    <source>
        <dbReference type="SAM" id="SignalP"/>
    </source>
</evidence>
<reference evidence="4" key="1">
    <citation type="journal article" date="2023" name="Science">
        <title>Genome structures resolve the early diversification of teleost fishes.</title>
        <authorList>
            <person name="Parey E."/>
            <person name="Louis A."/>
            <person name="Montfort J."/>
            <person name="Bouchez O."/>
            <person name="Roques C."/>
            <person name="Iampietro C."/>
            <person name="Lluch J."/>
            <person name="Castinel A."/>
            <person name="Donnadieu C."/>
            <person name="Desvignes T."/>
            <person name="Floi Bucao C."/>
            <person name="Jouanno E."/>
            <person name="Wen M."/>
            <person name="Mejri S."/>
            <person name="Dirks R."/>
            <person name="Jansen H."/>
            <person name="Henkel C."/>
            <person name="Chen W.J."/>
            <person name="Zahm M."/>
            <person name="Cabau C."/>
            <person name="Klopp C."/>
            <person name="Thompson A.W."/>
            <person name="Robinson-Rechavi M."/>
            <person name="Braasch I."/>
            <person name="Lecointre G."/>
            <person name="Bobe J."/>
            <person name="Postlethwait J.H."/>
            <person name="Berthelot C."/>
            <person name="Roest Crollius H."/>
            <person name="Guiguen Y."/>
        </authorList>
    </citation>
    <scope>NUCLEOTIDE SEQUENCE</scope>
    <source>
        <strain evidence="4">Concon-B</strain>
    </source>
</reference>
<evidence type="ECO:0000259" key="3">
    <source>
        <dbReference type="SMART" id="SM00199"/>
    </source>
</evidence>
<dbReference type="InterPro" id="IPR001811">
    <property type="entry name" value="Chemokine_IL8-like_dom"/>
</dbReference>